<dbReference type="InterPro" id="IPR027417">
    <property type="entry name" value="P-loop_NTPase"/>
</dbReference>
<dbReference type="PROSITE" id="PS51787">
    <property type="entry name" value="LON_N"/>
    <property type="match status" value="1"/>
</dbReference>
<evidence type="ECO:0000259" key="19">
    <source>
        <dbReference type="PROSITE" id="PS51787"/>
    </source>
</evidence>
<dbReference type="Proteomes" id="UP000182146">
    <property type="component" value="Unassembled WGS sequence"/>
</dbReference>
<dbReference type="GO" id="GO:0006515">
    <property type="term" value="P:protein quality control for misfolded or incompletely synthesized proteins"/>
    <property type="evidence" value="ECO:0007669"/>
    <property type="project" value="UniProtKB-UniRule"/>
</dbReference>
<feature type="compositionally biased region" description="Acidic residues" evidence="17">
    <location>
        <begin position="9"/>
        <end position="21"/>
    </location>
</feature>
<protein>
    <recommendedName>
        <fullName evidence="10 11">Lon protease</fullName>
        <ecNumber evidence="10 11">3.4.21.53</ecNumber>
    </recommendedName>
    <alternativeName>
        <fullName evidence="10">ATP-dependent protease La</fullName>
    </alternativeName>
</protein>
<proteinExistence type="evidence at transcript level"/>
<dbReference type="HAMAP" id="MF_01973">
    <property type="entry name" value="lon_bact"/>
    <property type="match status" value="1"/>
</dbReference>
<dbReference type="InterPro" id="IPR008268">
    <property type="entry name" value="Peptidase_S16_AS"/>
</dbReference>
<evidence type="ECO:0000256" key="9">
    <source>
        <dbReference type="ARBA" id="ARBA00050665"/>
    </source>
</evidence>
<dbReference type="Gene3D" id="1.20.5.5270">
    <property type="match status" value="1"/>
</dbReference>
<evidence type="ECO:0000256" key="1">
    <source>
        <dbReference type="ARBA" id="ARBA00004496"/>
    </source>
</evidence>
<dbReference type="FunFam" id="3.40.50.300:FF:000021">
    <property type="entry name" value="Lon protease homolog"/>
    <property type="match status" value="1"/>
</dbReference>
<dbReference type="PROSITE" id="PS01046">
    <property type="entry name" value="LON_SER"/>
    <property type="match status" value="1"/>
</dbReference>
<dbReference type="STRING" id="392333.SAMN05660860_02331"/>
<dbReference type="InterPro" id="IPR020568">
    <property type="entry name" value="Ribosomal_Su5_D2-typ_SF"/>
</dbReference>
<keyword evidence="16" id="KW-0175">Coiled coil</keyword>
<evidence type="ECO:0000256" key="4">
    <source>
        <dbReference type="ARBA" id="ARBA00022741"/>
    </source>
</evidence>
<dbReference type="PIRSF" id="PIRSF001174">
    <property type="entry name" value="Lon_proteas"/>
    <property type="match status" value="1"/>
</dbReference>
<gene>
    <name evidence="10" type="primary">lon</name>
    <name evidence="20" type="ORF">SAMN05660860_02331</name>
</gene>
<keyword evidence="3 10" id="KW-0645">Protease</keyword>
<dbReference type="PRINTS" id="PR00830">
    <property type="entry name" value="ENDOLAPTASE"/>
</dbReference>
<dbReference type="PANTHER" id="PTHR43718">
    <property type="entry name" value="LON PROTEASE"/>
    <property type="match status" value="1"/>
</dbReference>
<dbReference type="FunFam" id="1.20.5.5270:FF:000002">
    <property type="entry name" value="Lon protease homolog"/>
    <property type="match status" value="1"/>
</dbReference>
<evidence type="ECO:0000256" key="8">
    <source>
        <dbReference type="ARBA" id="ARBA00023016"/>
    </source>
</evidence>
<dbReference type="InterPro" id="IPR004815">
    <property type="entry name" value="Lon_bac/euk-typ"/>
</dbReference>
<dbReference type="InterPro" id="IPR014721">
    <property type="entry name" value="Ribsml_uS5_D2-typ_fold_subgr"/>
</dbReference>
<evidence type="ECO:0000259" key="18">
    <source>
        <dbReference type="PROSITE" id="PS51786"/>
    </source>
</evidence>
<dbReference type="GO" id="GO:0005737">
    <property type="term" value="C:cytoplasm"/>
    <property type="evidence" value="ECO:0007669"/>
    <property type="project" value="UniProtKB-SubCell"/>
</dbReference>
<dbReference type="GO" id="GO:0016887">
    <property type="term" value="F:ATP hydrolysis activity"/>
    <property type="evidence" value="ECO:0007669"/>
    <property type="project" value="UniProtKB-UniRule"/>
</dbReference>
<dbReference type="SUPFAM" id="SSF54211">
    <property type="entry name" value="Ribosomal protein S5 domain 2-like"/>
    <property type="match status" value="1"/>
</dbReference>
<keyword evidence="6 10" id="KW-0720">Serine protease</keyword>
<keyword evidence="2 10" id="KW-0963">Cytoplasm</keyword>
<accession>A0A1G9SF92</accession>
<sequence>MSDEKETSNDDVIDADVEDEQSPAPVQEGGLVLATEILPPSLPLIPLRPRPAFPGIILPLSISGAERVATIEQTMKTSHRAIGLVLVKDLDEGDKPENLHRVGVAARILKILHQEEQSVHVLVNTQERFVLDEVHEDNKSALHGRVTYRYGAELSVNPELKAYSMAIIGALKELVQINPLYSEEIKMFLNRSSLDDPGRLADFAANLTTAEGQELQKILETFDVRKRIDRVLVLLKKELEVSRIQTKITKQIEEKISKQQREFFLREQLKAIKKELGLEKEGKAAEVEKFEKRLKDLKLNEEAQKTVDEELEKLRLLEPNSPEYTVTRNYLDWLTVLPWGKFSKDSYQIERARRILDRDHYGLDDVKERILEFIAVGKMKGDISGSILCLVGPPGVGKTSIGHSVADALGRKFYRFSLGGMRDEAEIKGHRRTYIGAMPGKFIQAIKSAGSANPVLMLDEIDKIGASFQGDPASALLEVLDPEQNSGFRDHYLDVPYDLSNVLFIATANQLDTIPAPLLDRMEVIRLSGYIKEEKVEIAKRYLVPKALKNHGLEKSHVSVRRDALEKIIEDYAREAGVRNLENRIKKIMRKAAREFADGHEGRITVTAKEIEKFLGKPVFAADEIFSDVPGVVTGLAWTSQGGATLQIEATAVPSQNKGLKQTGQLGNIMIESSEIAYSYTMAHLADYGAAADFYDKHFVHLHVPAGATPKDGPSAGVTMSTALLSMIMGKPVMAKLGMTGELTLTGRVLPIGGVKEKTIAARRTGLTTLIFPEGNRKDFEELPDYLQEGLTVHFAREYNDVYQVAFGVPGKVKNKKKAGKSI</sequence>
<dbReference type="OrthoDB" id="9803599at2"/>
<dbReference type="SUPFAM" id="SSF88697">
    <property type="entry name" value="PUA domain-like"/>
    <property type="match status" value="1"/>
</dbReference>
<feature type="active site" evidence="10 12">
    <location>
        <position position="715"/>
    </location>
</feature>
<keyword evidence="5 10" id="KW-0378">Hydrolase</keyword>
<evidence type="ECO:0000256" key="2">
    <source>
        <dbReference type="ARBA" id="ARBA00022490"/>
    </source>
</evidence>
<evidence type="ECO:0000256" key="12">
    <source>
        <dbReference type="PIRSR" id="PIRSR001174-1"/>
    </source>
</evidence>
<dbReference type="InterPro" id="IPR003959">
    <property type="entry name" value="ATPase_AAA_core"/>
</dbReference>
<dbReference type="FunFam" id="1.20.58.1480:FF:000002">
    <property type="entry name" value="Lon protease homolog, mitochondrial"/>
    <property type="match status" value="1"/>
</dbReference>
<dbReference type="PROSITE" id="PS51786">
    <property type="entry name" value="LON_PROTEOLYTIC"/>
    <property type="match status" value="1"/>
</dbReference>
<evidence type="ECO:0000256" key="3">
    <source>
        <dbReference type="ARBA" id="ARBA00022670"/>
    </source>
</evidence>
<keyword evidence="8 10" id="KW-0346">Stress response</keyword>
<dbReference type="EMBL" id="FNGU01000005">
    <property type="protein sequence ID" value="SDM33455.1"/>
    <property type="molecule type" value="Genomic_DNA"/>
</dbReference>
<evidence type="ECO:0000256" key="17">
    <source>
        <dbReference type="SAM" id="MobiDB-lite"/>
    </source>
</evidence>
<dbReference type="GO" id="GO:0004252">
    <property type="term" value="F:serine-type endopeptidase activity"/>
    <property type="evidence" value="ECO:0007669"/>
    <property type="project" value="UniProtKB-UniRule"/>
</dbReference>
<dbReference type="Gene3D" id="3.30.230.10">
    <property type="match status" value="1"/>
</dbReference>
<evidence type="ECO:0000256" key="14">
    <source>
        <dbReference type="PROSITE-ProRule" id="PRU01122"/>
    </source>
</evidence>
<dbReference type="InterPro" id="IPR027065">
    <property type="entry name" value="Lon_Prtase"/>
</dbReference>
<evidence type="ECO:0000256" key="6">
    <source>
        <dbReference type="ARBA" id="ARBA00022825"/>
    </source>
</evidence>
<comment type="function">
    <text evidence="10">ATP-dependent serine protease that mediates the selective degradation of mutant and abnormal proteins as well as certain short-lived regulatory proteins. Required for cellular homeostasis and for survival from DNA damage and developmental changes induced by stress. Degrades polypeptides processively to yield small peptide fragments that are 5 to 10 amino acids long. Binds to DNA in a double-stranded, site-specific manner.</text>
</comment>
<dbReference type="InterPro" id="IPR003111">
    <property type="entry name" value="Lon_prtase_N"/>
</dbReference>
<comment type="subcellular location">
    <subcellularLocation>
        <location evidence="1 10 11">Cytoplasm</location>
    </subcellularLocation>
</comment>
<feature type="binding site" evidence="10 13">
    <location>
        <begin position="392"/>
        <end position="399"/>
    </location>
    <ligand>
        <name>ATP</name>
        <dbReference type="ChEBI" id="CHEBI:30616"/>
    </ligand>
</feature>
<comment type="catalytic activity">
    <reaction evidence="9 10 11 14">
        <text>Hydrolysis of proteins in presence of ATP.</text>
        <dbReference type="EC" id="3.4.21.53"/>
    </reaction>
</comment>
<feature type="coiled-coil region" evidence="16">
    <location>
        <begin position="280"/>
        <end position="307"/>
    </location>
</feature>
<dbReference type="Gene3D" id="3.40.50.300">
    <property type="entry name" value="P-loop containing nucleotide triphosphate hydrolases"/>
    <property type="match status" value="1"/>
</dbReference>
<dbReference type="GO" id="GO:0034605">
    <property type="term" value="P:cellular response to heat"/>
    <property type="evidence" value="ECO:0007669"/>
    <property type="project" value="UniProtKB-UniRule"/>
</dbReference>
<dbReference type="InterPro" id="IPR027543">
    <property type="entry name" value="Lon_bac"/>
</dbReference>
<dbReference type="NCBIfam" id="TIGR00763">
    <property type="entry name" value="lon"/>
    <property type="match status" value="1"/>
</dbReference>
<feature type="domain" description="Lon N-terminal" evidence="19">
    <location>
        <begin position="42"/>
        <end position="239"/>
    </location>
</feature>
<reference evidence="20 21" key="1">
    <citation type="submission" date="2016-10" db="EMBL/GenBank/DDBJ databases">
        <authorList>
            <person name="de Groot N.N."/>
        </authorList>
    </citation>
    <scope>NUCLEOTIDE SEQUENCE [LARGE SCALE GENOMIC DNA]</scope>
    <source>
        <strain evidence="20 21">DSM 17813</strain>
    </source>
</reference>
<dbReference type="SUPFAM" id="SSF52540">
    <property type="entry name" value="P-loop containing nucleoside triphosphate hydrolases"/>
    <property type="match status" value="1"/>
</dbReference>
<dbReference type="Pfam" id="PF00004">
    <property type="entry name" value="AAA"/>
    <property type="match status" value="1"/>
</dbReference>
<evidence type="ECO:0000256" key="16">
    <source>
        <dbReference type="SAM" id="Coils"/>
    </source>
</evidence>
<evidence type="ECO:0000256" key="5">
    <source>
        <dbReference type="ARBA" id="ARBA00022801"/>
    </source>
</evidence>
<dbReference type="PANTHER" id="PTHR43718:SF2">
    <property type="entry name" value="LON PROTEASE HOMOLOG, MITOCHONDRIAL"/>
    <property type="match status" value="1"/>
</dbReference>
<evidence type="ECO:0000256" key="7">
    <source>
        <dbReference type="ARBA" id="ARBA00022840"/>
    </source>
</evidence>
<evidence type="ECO:0000256" key="15">
    <source>
        <dbReference type="RuleBase" id="RU000591"/>
    </source>
</evidence>
<dbReference type="SMART" id="SM00464">
    <property type="entry name" value="LON"/>
    <property type="match status" value="1"/>
</dbReference>
<evidence type="ECO:0000313" key="21">
    <source>
        <dbReference type="Proteomes" id="UP000182146"/>
    </source>
</evidence>
<name>A0A1G9SF92_9BACT</name>
<dbReference type="InterPro" id="IPR046336">
    <property type="entry name" value="Lon_prtase_N_sf"/>
</dbReference>
<dbReference type="GO" id="GO:0005524">
    <property type="term" value="F:ATP binding"/>
    <property type="evidence" value="ECO:0007669"/>
    <property type="project" value="UniProtKB-UniRule"/>
</dbReference>
<evidence type="ECO:0000256" key="10">
    <source>
        <dbReference type="HAMAP-Rule" id="MF_01973"/>
    </source>
</evidence>
<feature type="region of interest" description="Disordered" evidence="17">
    <location>
        <begin position="1"/>
        <end position="25"/>
    </location>
</feature>
<dbReference type="RefSeq" id="WP_052445979.1">
    <property type="nucleotide sequence ID" value="NZ_FNGU01000005.1"/>
</dbReference>
<dbReference type="InterPro" id="IPR003593">
    <property type="entry name" value="AAA+_ATPase"/>
</dbReference>
<comment type="similarity">
    <text evidence="10 11 14 15">Belongs to the peptidase S16 family.</text>
</comment>
<dbReference type="SMART" id="SM00382">
    <property type="entry name" value="AAA"/>
    <property type="match status" value="1"/>
</dbReference>
<dbReference type="GO" id="GO:0043565">
    <property type="term" value="F:sequence-specific DNA binding"/>
    <property type="evidence" value="ECO:0007669"/>
    <property type="project" value="UniProtKB-UniRule"/>
</dbReference>
<dbReference type="InterPro" id="IPR054594">
    <property type="entry name" value="Lon_lid"/>
</dbReference>
<dbReference type="EC" id="3.4.21.53" evidence="10 11"/>
<evidence type="ECO:0000313" key="20">
    <source>
        <dbReference type="EMBL" id="SDM33455.1"/>
    </source>
</evidence>
<dbReference type="Gene3D" id="1.20.58.1480">
    <property type="match status" value="1"/>
</dbReference>
<dbReference type="GO" id="GO:0004176">
    <property type="term" value="F:ATP-dependent peptidase activity"/>
    <property type="evidence" value="ECO:0007669"/>
    <property type="project" value="UniProtKB-UniRule"/>
</dbReference>
<dbReference type="InterPro" id="IPR008269">
    <property type="entry name" value="Lon_proteolytic"/>
</dbReference>
<dbReference type="Pfam" id="PF22667">
    <property type="entry name" value="Lon_lid"/>
    <property type="match status" value="1"/>
</dbReference>
<dbReference type="Gene3D" id="2.30.130.40">
    <property type="entry name" value="LON domain-like"/>
    <property type="match status" value="1"/>
</dbReference>
<keyword evidence="4 10" id="KW-0547">Nucleotide-binding</keyword>
<dbReference type="AlphaFoldDB" id="A0A1G9SF92"/>
<comment type="subunit">
    <text evidence="10 11">Homohexamer. Organized in a ring with a central cavity.</text>
</comment>
<feature type="active site" evidence="10 12">
    <location>
        <position position="758"/>
    </location>
</feature>
<dbReference type="CDD" id="cd19500">
    <property type="entry name" value="RecA-like_Lon"/>
    <property type="match status" value="1"/>
</dbReference>
<dbReference type="Pfam" id="PF02190">
    <property type="entry name" value="LON_substr_bdg"/>
    <property type="match status" value="1"/>
</dbReference>
<evidence type="ECO:0000256" key="13">
    <source>
        <dbReference type="PIRSR" id="PIRSR001174-2"/>
    </source>
</evidence>
<keyword evidence="7 10" id="KW-0067">ATP-binding</keyword>
<comment type="induction">
    <text evidence="10">By heat shock.</text>
</comment>
<dbReference type="InterPro" id="IPR015947">
    <property type="entry name" value="PUA-like_sf"/>
</dbReference>
<dbReference type="Pfam" id="PF05362">
    <property type="entry name" value="Lon_C"/>
    <property type="match status" value="1"/>
</dbReference>
<organism evidence="20 21">
    <name type="scientific">Geoalkalibacter ferrihydriticus</name>
    <dbReference type="NCBI Taxonomy" id="392333"/>
    <lineage>
        <taxon>Bacteria</taxon>
        <taxon>Pseudomonadati</taxon>
        <taxon>Thermodesulfobacteriota</taxon>
        <taxon>Desulfuromonadia</taxon>
        <taxon>Desulfuromonadales</taxon>
        <taxon>Geoalkalibacteraceae</taxon>
        <taxon>Geoalkalibacter</taxon>
    </lineage>
</organism>
<dbReference type="Gene3D" id="1.10.8.60">
    <property type="match status" value="1"/>
</dbReference>
<evidence type="ECO:0000256" key="11">
    <source>
        <dbReference type="PIRNR" id="PIRNR001174"/>
    </source>
</evidence>
<feature type="domain" description="Lon proteolytic" evidence="18">
    <location>
        <begin position="627"/>
        <end position="809"/>
    </location>
</feature>